<organism evidence="1 2">
    <name type="scientific">Mortierella polycephala</name>
    <dbReference type="NCBI Taxonomy" id="41804"/>
    <lineage>
        <taxon>Eukaryota</taxon>
        <taxon>Fungi</taxon>
        <taxon>Fungi incertae sedis</taxon>
        <taxon>Mucoromycota</taxon>
        <taxon>Mortierellomycotina</taxon>
        <taxon>Mortierellomycetes</taxon>
        <taxon>Mortierellales</taxon>
        <taxon>Mortierellaceae</taxon>
        <taxon>Mortierella</taxon>
    </lineage>
</organism>
<dbReference type="AlphaFoldDB" id="A0A9P6U4D4"/>
<comment type="caution">
    <text evidence="1">The sequence shown here is derived from an EMBL/GenBank/DDBJ whole genome shotgun (WGS) entry which is preliminary data.</text>
</comment>
<sequence length="517" mass="58017">MASRVTTSVPLGTASDAVENIDRFFHLVDARYWYQIEQFFRYHDPSKTVDEHFESYRSSLDIIRKSTLVKANIKAQAQKLFVNLKYTEFFDTFSSLLEKVERDAAQSSVRGLYLGVTNGLNTKRLGTGPSRAREFNKHPRSVNKAVGAEAGVNTIRDPVGESRCVLQALESSHHITSSIPDYTSFGSTSESVQEGLAEANVAGTDDALQNVIVAKTVAPDTKSSTKKHKIARSFTDKARLSFGDRFTNLGEKWTLKSGTVVEHVLYEAGSSLDVETYSPTHSFMLDLDDPSVEKLFSPQDWQEITSDLPTQAFYNDLAYNYLDSFSAIKSKEELEASLERRPADQESQLIFHCLNQWVELFKTDPSPFIVVSALGEAWWLNNVWGLCARVASGVPHSFILPGEKTGVASAERRNQNLAPMERRKVGYRADLIWRTLDSPEQDWAVAEAACDWDPNSDKYKFEGAFKLPRHMHDILCARTAEVDGPDQLRNEFVSGLIIGGLDRPLDENVQRNQRANL</sequence>
<dbReference type="OrthoDB" id="5340906at2759"/>
<evidence type="ECO:0000313" key="2">
    <source>
        <dbReference type="Proteomes" id="UP000726737"/>
    </source>
</evidence>
<name>A0A9P6U4D4_9FUNG</name>
<gene>
    <name evidence="1" type="ORF">BG011_002841</name>
</gene>
<keyword evidence="2" id="KW-1185">Reference proteome</keyword>
<reference evidence="1" key="1">
    <citation type="journal article" date="2020" name="Fungal Divers.">
        <title>Resolving the Mortierellaceae phylogeny through synthesis of multi-gene phylogenetics and phylogenomics.</title>
        <authorList>
            <person name="Vandepol N."/>
            <person name="Liber J."/>
            <person name="Desiro A."/>
            <person name="Na H."/>
            <person name="Kennedy M."/>
            <person name="Barry K."/>
            <person name="Grigoriev I.V."/>
            <person name="Miller A.N."/>
            <person name="O'Donnell K."/>
            <person name="Stajich J.E."/>
            <person name="Bonito G."/>
        </authorList>
    </citation>
    <scope>NUCLEOTIDE SEQUENCE</scope>
    <source>
        <strain evidence="1">KOD948</strain>
    </source>
</reference>
<proteinExistence type="predicted"/>
<dbReference type="EMBL" id="JAAAJA010000196">
    <property type="protein sequence ID" value="KAG0259104.1"/>
    <property type="molecule type" value="Genomic_DNA"/>
</dbReference>
<accession>A0A9P6U4D4</accession>
<evidence type="ECO:0000313" key="1">
    <source>
        <dbReference type="EMBL" id="KAG0259104.1"/>
    </source>
</evidence>
<dbReference type="Proteomes" id="UP000726737">
    <property type="component" value="Unassembled WGS sequence"/>
</dbReference>
<protein>
    <submittedName>
        <fullName evidence="1">Uncharacterized protein</fullName>
    </submittedName>
</protein>